<evidence type="ECO:0000256" key="1">
    <source>
        <dbReference type="ARBA" id="ARBA00001946"/>
    </source>
</evidence>
<dbReference type="EMBL" id="OU963864">
    <property type="protein sequence ID" value="CAH0386376.1"/>
    <property type="molecule type" value="Genomic_DNA"/>
</dbReference>
<evidence type="ECO:0000256" key="23">
    <source>
        <dbReference type="ARBA" id="ARBA00045548"/>
    </source>
</evidence>
<evidence type="ECO:0000256" key="18">
    <source>
        <dbReference type="ARBA" id="ARBA00023204"/>
    </source>
</evidence>
<dbReference type="Pfam" id="PF10391">
    <property type="entry name" value="DNA_pol_lambd_f"/>
    <property type="match status" value="1"/>
</dbReference>
<evidence type="ECO:0000256" key="25">
    <source>
        <dbReference type="PIRSR" id="PIRSR622312-50"/>
    </source>
</evidence>
<feature type="domain" description="Helix-hairpin-helix DNA-binding motif class 1" evidence="27">
    <location>
        <begin position="132"/>
        <end position="151"/>
    </location>
</feature>
<evidence type="ECO:0000256" key="5">
    <source>
        <dbReference type="ARBA" id="ARBA00022481"/>
    </source>
</evidence>
<dbReference type="KEGG" id="btab:109044266"/>
<keyword evidence="7" id="KW-0237">DNA synthesis</keyword>
<dbReference type="SMART" id="SM00278">
    <property type="entry name" value="HhH1"/>
    <property type="match status" value="2"/>
</dbReference>
<dbReference type="AlphaFoldDB" id="A0A9P0A7M7"/>
<dbReference type="GO" id="GO:0006284">
    <property type="term" value="P:base-excision repair"/>
    <property type="evidence" value="ECO:0007669"/>
    <property type="project" value="TreeGrafter"/>
</dbReference>
<sequence length="363" mass="41319">MAYPQFHLNRNKGLYIRLILPLVLSRFYRVSSMSKRKAPSSEDNPNHDFCEFLMELAENERNVNRNIHKYNAYRKAAASLAAHATRIKSGKEASKLEGVGQKIAQKIDEFLETGKLAKLEKIREDGVGPAISTLTRVSGIGPAKAKELYDLGIRTIEELKLHENKLNHHQRIGLKYFEDFEKRIPRDEIKQVEEIISSELTKLDKDFQITICGSYRRGKAESGDMDVLITHPNYTSDMPKSKSEALLKQVVSALQKIELITDTISVGDVKFMGVCKPKDTARRLDIRVTPIDQYFCAVLYFTGSDMFNKQMRAHALQNNFTLNEYCLRPIGSTGVPGAPVPISSEKNIFEYIDFPYKLPEERN</sequence>
<dbReference type="GO" id="GO:0140078">
    <property type="term" value="F:class I DNA-(apurinic or apyrimidinic site) endonuclease activity"/>
    <property type="evidence" value="ECO:0007669"/>
    <property type="project" value="UniProtKB-EC"/>
</dbReference>
<dbReference type="InterPro" id="IPR027421">
    <property type="entry name" value="DNA_pol_lamdba_lyase_dom_sf"/>
</dbReference>
<keyword evidence="14" id="KW-0832">Ubl conjugation</keyword>
<evidence type="ECO:0000256" key="13">
    <source>
        <dbReference type="ARBA" id="ARBA00022842"/>
    </source>
</evidence>
<evidence type="ECO:0000259" key="27">
    <source>
        <dbReference type="SMART" id="SM00278"/>
    </source>
</evidence>
<dbReference type="Pfam" id="PF14716">
    <property type="entry name" value="HHH_8"/>
    <property type="match status" value="1"/>
</dbReference>
<evidence type="ECO:0000256" key="22">
    <source>
        <dbReference type="ARBA" id="ARBA00044678"/>
    </source>
</evidence>
<evidence type="ECO:0000256" key="24">
    <source>
        <dbReference type="ARBA" id="ARBA00049244"/>
    </source>
</evidence>
<evidence type="ECO:0000256" key="8">
    <source>
        <dbReference type="ARBA" id="ARBA00022679"/>
    </source>
</evidence>
<name>A0A9P0A7M7_BEMTA</name>
<dbReference type="GO" id="GO:0005634">
    <property type="term" value="C:nucleus"/>
    <property type="evidence" value="ECO:0007669"/>
    <property type="project" value="UniProtKB-SubCell"/>
</dbReference>
<dbReference type="SMART" id="SM00483">
    <property type="entry name" value="POLXc"/>
    <property type="match status" value="1"/>
</dbReference>
<proteinExistence type="inferred from homology"/>
<evidence type="ECO:0000256" key="26">
    <source>
        <dbReference type="RuleBase" id="RU366014"/>
    </source>
</evidence>
<dbReference type="SUPFAM" id="SSF47802">
    <property type="entry name" value="DNA polymerase beta, N-terminal domain-like"/>
    <property type="match status" value="1"/>
</dbReference>
<keyword evidence="17" id="KW-0238">DNA-binding</keyword>
<dbReference type="Gene3D" id="3.30.210.10">
    <property type="entry name" value="DNA polymerase, thumb domain"/>
    <property type="match status" value="1"/>
</dbReference>
<dbReference type="SUPFAM" id="SSF81585">
    <property type="entry name" value="PsbU/PolX domain-like"/>
    <property type="match status" value="1"/>
</dbReference>
<evidence type="ECO:0000256" key="7">
    <source>
        <dbReference type="ARBA" id="ARBA00022634"/>
    </source>
</evidence>
<keyword evidence="15 26" id="KW-0239">DNA-directed DNA polymerase</keyword>
<evidence type="ECO:0000256" key="19">
    <source>
        <dbReference type="ARBA" id="ARBA00023239"/>
    </source>
</evidence>
<reference evidence="29" key="1">
    <citation type="submission" date="2021-12" db="EMBL/GenBank/DDBJ databases">
        <authorList>
            <person name="King R."/>
        </authorList>
    </citation>
    <scope>NUCLEOTIDE SEQUENCE</scope>
</reference>
<dbReference type="InterPro" id="IPR002054">
    <property type="entry name" value="DNA-dir_DNA_pol_X"/>
</dbReference>
<feature type="domain" description="Helix-hairpin-helix DNA-binding motif class 1" evidence="27">
    <location>
        <begin position="91"/>
        <end position="110"/>
    </location>
</feature>
<dbReference type="PROSITE" id="PS00522">
    <property type="entry name" value="DNA_POLYMERASE_X"/>
    <property type="match status" value="1"/>
</dbReference>
<dbReference type="InterPro" id="IPR019843">
    <property type="entry name" value="DNA_pol-X_BS"/>
</dbReference>
<evidence type="ECO:0000256" key="15">
    <source>
        <dbReference type="ARBA" id="ARBA00022932"/>
    </source>
</evidence>
<evidence type="ECO:0000256" key="16">
    <source>
        <dbReference type="ARBA" id="ARBA00023053"/>
    </source>
</evidence>
<comment type="cofactor">
    <cofactor evidence="1">
        <name>Mg(2+)</name>
        <dbReference type="ChEBI" id="CHEBI:18420"/>
    </cofactor>
</comment>
<evidence type="ECO:0000259" key="28">
    <source>
        <dbReference type="SMART" id="SM00483"/>
    </source>
</evidence>
<dbReference type="PANTHER" id="PTHR11276">
    <property type="entry name" value="DNA POLYMERASE TYPE-X FAMILY MEMBER"/>
    <property type="match status" value="1"/>
</dbReference>
<comment type="function">
    <text evidence="26">DNA polymerase that functions in several pathways of DNA repair. Involved in base excision repair (BER) responsible for repair of lesions that give rise to abasic (AP) sites in DNA. Also contributes to DNA double-strand break repair by non-homologous end joining and homologous recombination. Has both template-dependent and template-independent (terminal transferase) DNA polymerase activities. Has also a 5'-deoxyribose-5-phosphate lyase (dRP lyase) activity.</text>
</comment>
<comment type="similarity">
    <text evidence="4 26">Belongs to the DNA polymerase type-X family.</text>
</comment>
<keyword evidence="11" id="KW-0479">Metal-binding</keyword>
<dbReference type="GO" id="GO:0005737">
    <property type="term" value="C:cytoplasm"/>
    <property type="evidence" value="ECO:0007669"/>
    <property type="project" value="UniProtKB-SubCell"/>
</dbReference>
<comment type="function">
    <text evidence="23">Repair polymerase that plays a key role in base-excision repair. During this process, the damaged base is excised by specific DNA glycosylases, the DNA backbone is nicked at the abasic site by an apurinic/apyrimidic (AP) endonuclease, and POLB removes 5'-deoxyribose-phosphate from the preincised AP site acting as a 5'-deoxyribose-phosphate lyase (5'-dRP lyase); through its DNA polymerase activity, it adds one nucleotide to the 3' end of the arising single-nucleotide gap. Conducts 'gap-filling' DNA synthesis in a stepwise distributive fashion rather than in a processive fashion as for other DNA polymerases. It is also able to cleave sugar-phosphate bonds 3' to an intact AP site, acting as an AP lyase.</text>
</comment>
<organism evidence="29 30">
    <name type="scientific">Bemisia tabaci</name>
    <name type="common">Sweetpotato whitefly</name>
    <name type="synonym">Aleurodes tabaci</name>
    <dbReference type="NCBI Taxonomy" id="7038"/>
    <lineage>
        <taxon>Eukaryota</taxon>
        <taxon>Metazoa</taxon>
        <taxon>Ecdysozoa</taxon>
        <taxon>Arthropoda</taxon>
        <taxon>Hexapoda</taxon>
        <taxon>Insecta</taxon>
        <taxon>Pterygota</taxon>
        <taxon>Neoptera</taxon>
        <taxon>Paraneoptera</taxon>
        <taxon>Hemiptera</taxon>
        <taxon>Sternorrhyncha</taxon>
        <taxon>Aleyrodoidea</taxon>
        <taxon>Aleyrodidae</taxon>
        <taxon>Aleyrodinae</taxon>
        <taxon>Bemisia</taxon>
    </lineage>
</organism>
<protein>
    <recommendedName>
        <fullName evidence="26">DNA polymerase</fullName>
        <ecNumber evidence="26">2.7.7.7</ecNumber>
    </recommendedName>
</protein>
<keyword evidence="9 26" id="KW-0548">Nucleotidyltransferase</keyword>
<dbReference type="Pfam" id="PF14792">
    <property type="entry name" value="DNA_pol_B_palm"/>
    <property type="match status" value="1"/>
</dbReference>
<dbReference type="FunFam" id="3.30.210.10:FF:000002">
    <property type="entry name" value="DNA polymerase"/>
    <property type="match status" value="1"/>
</dbReference>
<feature type="domain" description="DNA-directed DNA polymerase X" evidence="28">
    <location>
        <begin position="44"/>
        <end position="363"/>
    </location>
</feature>
<dbReference type="GO" id="GO:0046872">
    <property type="term" value="F:metal ion binding"/>
    <property type="evidence" value="ECO:0007669"/>
    <property type="project" value="UniProtKB-UniRule"/>
</dbReference>
<dbReference type="FunFam" id="1.10.150.110:FF:000005">
    <property type="entry name" value="DNA polymerase POL4"/>
    <property type="match status" value="1"/>
</dbReference>
<keyword evidence="19" id="KW-0456">Lyase</keyword>
<dbReference type="InterPro" id="IPR003583">
    <property type="entry name" value="Hlx-hairpin-Hlx_DNA-bd_motif"/>
</dbReference>
<evidence type="ECO:0000256" key="6">
    <source>
        <dbReference type="ARBA" id="ARBA00022490"/>
    </source>
</evidence>
<evidence type="ECO:0000256" key="3">
    <source>
        <dbReference type="ARBA" id="ARBA00004496"/>
    </source>
</evidence>
<feature type="active site" description="Nucleophile; Schiff-base intermediate with DNA; for 5'-dRP lyase activity" evidence="25">
    <location>
        <position position="106"/>
    </location>
</feature>
<dbReference type="EC" id="2.7.7.7" evidence="26"/>
<dbReference type="GO" id="GO:0006303">
    <property type="term" value="P:double-strand break repair via nonhomologous end joining"/>
    <property type="evidence" value="ECO:0007669"/>
    <property type="project" value="TreeGrafter"/>
</dbReference>
<dbReference type="GO" id="GO:0003677">
    <property type="term" value="F:DNA binding"/>
    <property type="evidence" value="ECO:0007669"/>
    <property type="project" value="UniProtKB-UniRule"/>
</dbReference>
<comment type="catalytic activity">
    <reaction evidence="21">
        <text>2'-deoxyribonucleotide-(2'-deoxyribose 5'-phosphate)-2'-deoxyribonucleotide-DNA = a 3'-end 2'-deoxyribonucleotide-(2,3-dehydro-2,3-deoxyribose 5'-phosphate)-DNA + a 5'-end 5'-phospho-2'-deoxyribonucleoside-DNA + H(+)</text>
        <dbReference type="Rhea" id="RHEA:66592"/>
        <dbReference type="Rhea" id="RHEA-COMP:13180"/>
        <dbReference type="Rhea" id="RHEA-COMP:16897"/>
        <dbReference type="Rhea" id="RHEA-COMP:17067"/>
        <dbReference type="ChEBI" id="CHEBI:15378"/>
        <dbReference type="ChEBI" id="CHEBI:136412"/>
        <dbReference type="ChEBI" id="CHEBI:157695"/>
        <dbReference type="ChEBI" id="CHEBI:167181"/>
        <dbReference type="EC" id="4.2.99.18"/>
    </reaction>
</comment>
<dbReference type="Pfam" id="PF14791">
    <property type="entry name" value="DNA_pol_B_thumb"/>
    <property type="match status" value="1"/>
</dbReference>
<dbReference type="Gene3D" id="1.10.150.110">
    <property type="entry name" value="DNA polymerase beta, N-terminal domain-like"/>
    <property type="match status" value="1"/>
</dbReference>
<evidence type="ECO:0000256" key="20">
    <source>
        <dbReference type="ARBA" id="ARBA00023242"/>
    </source>
</evidence>
<keyword evidence="16" id="KW-0915">Sodium</keyword>
<dbReference type="PRINTS" id="PR00869">
    <property type="entry name" value="DNAPOLX"/>
</dbReference>
<dbReference type="InterPro" id="IPR043519">
    <property type="entry name" value="NT_sf"/>
</dbReference>
<keyword evidence="5" id="KW-0488">Methylation</keyword>
<dbReference type="InterPro" id="IPR028207">
    <property type="entry name" value="DNA_pol_B_palm_palm"/>
</dbReference>
<evidence type="ECO:0000256" key="11">
    <source>
        <dbReference type="ARBA" id="ARBA00022723"/>
    </source>
</evidence>
<keyword evidence="6" id="KW-0963">Cytoplasm</keyword>
<evidence type="ECO:0000256" key="14">
    <source>
        <dbReference type="ARBA" id="ARBA00022843"/>
    </source>
</evidence>
<keyword evidence="13" id="KW-0460">Magnesium</keyword>
<gene>
    <name evidence="29" type="ORF">BEMITA_LOCUS5503</name>
</gene>
<evidence type="ECO:0000313" key="29">
    <source>
        <dbReference type="EMBL" id="CAH0386376.1"/>
    </source>
</evidence>
<evidence type="ECO:0000256" key="12">
    <source>
        <dbReference type="ARBA" id="ARBA00022763"/>
    </source>
</evidence>
<dbReference type="Gene3D" id="3.30.460.10">
    <property type="entry name" value="Beta Polymerase, domain 2"/>
    <property type="match status" value="1"/>
</dbReference>
<dbReference type="FunFam" id="1.10.150.20:FF:000026">
    <property type="entry name" value="DNA polymerase beta"/>
    <property type="match status" value="1"/>
</dbReference>
<dbReference type="InterPro" id="IPR010996">
    <property type="entry name" value="HHH_MUS81"/>
</dbReference>
<keyword evidence="18 26" id="KW-0234">DNA repair</keyword>
<dbReference type="InterPro" id="IPR002008">
    <property type="entry name" value="DNA_pol_X_beta-like"/>
</dbReference>
<keyword evidence="10" id="KW-0235">DNA replication</keyword>
<dbReference type="GO" id="GO:0003887">
    <property type="term" value="F:DNA-directed DNA polymerase activity"/>
    <property type="evidence" value="ECO:0007669"/>
    <property type="project" value="UniProtKB-UniRule"/>
</dbReference>
<keyword evidence="30" id="KW-1185">Reference proteome</keyword>
<evidence type="ECO:0000256" key="21">
    <source>
        <dbReference type="ARBA" id="ARBA00044632"/>
    </source>
</evidence>
<dbReference type="Proteomes" id="UP001152759">
    <property type="component" value="Chromosome 3"/>
</dbReference>
<comment type="catalytic activity">
    <reaction evidence="22">
        <text>a 5'-end 2'-deoxyribose-2'-deoxyribonucleotide-DNA = (2E,4S)-4-hydroxypenten-2-al-5-phosphate + a 5'-end 5'-phospho-2'-deoxyribonucleoside-DNA + H(+)</text>
        <dbReference type="Rhea" id="RHEA:76255"/>
        <dbReference type="Rhea" id="RHEA-COMP:13180"/>
        <dbReference type="Rhea" id="RHEA-COMP:18657"/>
        <dbReference type="ChEBI" id="CHEBI:15378"/>
        <dbReference type="ChEBI" id="CHEBI:136412"/>
        <dbReference type="ChEBI" id="CHEBI:195194"/>
        <dbReference type="ChEBI" id="CHEBI:195195"/>
    </reaction>
</comment>
<evidence type="ECO:0000256" key="9">
    <source>
        <dbReference type="ARBA" id="ARBA00022695"/>
    </source>
</evidence>
<dbReference type="SUPFAM" id="SSF81301">
    <property type="entry name" value="Nucleotidyltransferase"/>
    <property type="match status" value="1"/>
</dbReference>
<comment type="subcellular location">
    <subcellularLocation>
        <location evidence="3">Cytoplasm</location>
    </subcellularLocation>
    <subcellularLocation>
        <location evidence="2 26">Nucleus</location>
    </subcellularLocation>
</comment>
<evidence type="ECO:0000256" key="10">
    <source>
        <dbReference type="ARBA" id="ARBA00022705"/>
    </source>
</evidence>
<evidence type="ECO:0000313" key="30">
    <source>
        <dbReference type="Proteomes" id="UP001152759"/>
    </source>
</evidence>
<dbReference type="CDD" id="cd00141">
    <property type="entry name" value="NT_POLXc"/>
    <property type="match status" value="1"/>
</dbReference>
<dbReference type="Gene3D" id="1.10.150.20">
    <property type="entry name" value="5' to 3' exonuclease, C-terminal subdomain"/>
    <property type="match status" value="1"/>
</dbReference>
<dbReference type="InterPro" id="IPR029398">
    <property type="entry name" value="PolB_thumb"/>
</dbReference>
<accession>A0A9P0A7M7</accession>
<evidence type="ECO:0000256" key="4">
    <source>
        <dbReference type="ARBA" id="ARBA00008323"/>
    </source>
</evidence>
<dbReference type="InterPro" id="IPR022312">
    <property type="entry name" value="DNA_pol_X"/>
</dbReference>
<dbReference type="PRINTS" id="PR00870">
    <property type="entry name" value="DNAPOLXBETA"/>
</dbReference>
<dbReference type="PANTHER" id="PTHR11276:SF42">
    <property type="entry name" value="DNA POLYMERASE BETA"/>
    <property type="match status" value="1"/>
</dbReference>
<dbReference type="InterPro" id="IPR037160">
    <property type="entry name" value="DNA_Pol_thumb_sf"/>
</dbReference>
<keyword evidence="8 26" id="KW-0808">Transferase</keyword>
<dbReference type="InterPro" id="IPR018944">
    <property type="entry name" value="DNA_pol_lambd_fingers_domain"/>
</dbReference>
<keyword evidence="12 26" id="KW-0227">DNA damage</keyword>
<evidence type="ECO:0000256" key="2">
    <source>
        <dbReference type="ARBA" id="ARBA00004123"/>
    </source>
</evidence>
<evidence type="ECO:0000256" key="17">
    <source>
        <dbReference type="ARBA" id="ARBA00023125"/>
    </source>
</evidence>
<keyword evidence="20 26" id="KW-0539">Nucleus</keyword>
<comment type="catalytic activity">
    <reaction evidence="24 26">
        <text>DNA(n) + a 2'-deoxyribonucleoside 5'-triphosphate = DNA(n+1) + diphosphate</text>
        <dbReference type="Rhea" id="RHEA:22508"/>
        <dbReference type="Rhea" id="RHEA-COMP:17339"/>
        <dbReference type="Rhea" id="RHEA-COMP:17340"/>
        <dbReference type="ChEBI" id="CHEBI:33019"/>
        <dbReference type="ChEBI" id="CHEBI:61560"/>
        <dbReference type="ChEBI" id="CHEBI:173112"/>
        <dbReference type="EC" id="2.7.7.7"/>
    </reaction>
</comment>